<gene>
    <name evidence="1" type="ORF">SGN30_11500</name>
</gene>
<sequence length="113" mass="12324">MKANASTACWAHTAASSHASSEGHEQYLAEYLDAYVLENYGPPWVAEFIQEALHDMPYRVAQQIAIAGEKQCPKGLESMGITLDAWIGGYARMRATQVLTPRPGSLASHKPCC</sequence>
<organism evidence="1 2">
    <name type="scientific">Delftia acidovorans</name>
    <name type="common">Pseudomonas acidovorans</name>
    <name type="synonym">Comamonas acidovorans</name>
    <dbReference type="NCBI Taxonomy" id="80866"/>
    <lineage>
        <taxon>Bacteria</taxon>
        <taxon>Pseudomonadati</taxon>
        <taxon>Pseudomonadota</taxon>
        <taxon>Betaproteobacteria</taxon>
        <taxon>Burkholderiales</taxon>
        <taxon>Comamonadaceae</taxon>
        <taxon>Delftia</taxon>
    </lineage>
</organism>
<protein>
    <submittedName>
        <fullName evidence="1">Uncharacterized protein</fullName>
    </submittedName>
</protein>
<dbReference type="EMBL" id="JAWWMZ010000003">
    <property type="protein sequence ID" value="MDX4954036.1"/>
    <property type="molecule type" value="Genomic_DNA"/>
</dbReference>
<reference evidence="1" key="1">
    <citation type="submission" date="2023-11" db="EMBL/GenBank/DDBJ databases">
        <title>Identification and selenium tolerance of Delftia acidovorans R3-25.</title>
        <authorList>
            <person name="Zhang S."/>
            <person name="Liu Y."/>
            <person name="Guo Y."/>
        </authorList>
    </citation>
    <scope>NUCLEOTIDE SEQUENCE</scope>
    <source>
        <strain evidence="1">R3-25</strain>
    </source>
</reference>
<dbReference type="RefSeq" id="WP_225614209.1">
    <property type="nucleotide sequence ID" value="NZ_JAWWMZ010000003.1"/>
</dbReference>
<dbReference type="AlphaFoldDB" id="A0AAJ2QXU3"/>
<dbReference type="Proteomes" id="UP001287445">
    <property type="component" value="Unassembled WGS sequence"/>
</dbReference>
<name>A0AAJ2QXU3_DELAC</name>
<proteinExistence type="predicted"/>
<accession>A0AAJ2QXU3</accession>
<evidence type="ECO:0000313" key="2">
    <source>
        <dbReference type="Proteomes" id="UP001287445"/>
    </source>
</evidence>
<comment type="caution">
    <text evidence="1">The sequence shown here is derived from an EMBL/GenBank/DDBJ whole genome shotgun (WGS) entry which is preliminary data.</text>
</comment>
<evidence type="ECO:0000313" key="1">
    <source>
        <dbReference type="EMBL" id="MDX4954036.1"/>
    </source>
</evidence>